<dbReference type="CDD" id="cd14498">
    <property type="entry name" value="DSP"/>
    <property type="match status" value="1"/>
</dbReference>
<feature type="region of interest" description="Disordered" evidence="5">
    <location>
        <begin position="410"/>
        <end position="431"/>
    </location>
</feature>
<dbReference type="STRING" id="135208.A0A4Z0A5Q5"/>
<dbReference type="GO" id="GO:0008138">
    <property type="term" value="F:protein tyrosine/serine/threonine phosphatase activity"/>
    <property type="evidence" value="ECO:0007669"/>
    <property type="project" value="TreeGrafter"/>
</dbReference>
<keyword evidence="3" id="KW-0378">Hydrolase</keyword>
<dbReference type="InterPro" id="IPR000340">
    <property type="entry name" value="Dual-sp_phosphatase_cat-dom"/>
</dbReference>
<dbReference type="Pfam" id="PF00782">
    <property type="entry name" value="DSPc"/>
    <property type="match status" value="1"/>
</dbReference>
<keyword evidence="8" id="KW-1185">Reference proteome</keyword>
<dbReference type="GO" id="GO:0005634">
    <property type="term" value="C:nucleus"/>
    <property type="evidence" value="ECO:0007669"/>
    <property type="project" value="TreeGrafter"/>
</dbReference>
<sequence>MRGRVSINETFMKHQINLDDTEEADVLQHLLPSISFIQAELDKGRGVLVHCQAGMKGRSATIVAAYLMYSQNIDAATAIDMIRKARPSVQPNDGFMHQLEIFHQAAFKVSRRDKAVRMFYLERAVEEILNGDGSAPETDMFAKFPRTPSDSAPATPGGPRRRIRCKMCRQELAAREHMLDHGQIGPPTPAGVLSPATSRRASMNGRPSRHPSATASRRPSAGASAQTRPRVGSGAGSDTRPRRPSLLSFEGSVLGGMAASLSMSALETEDENDSEGLKSDSAKEKDATAARRTRTPSDLRPRRPSGPQNVNSLGGFAAALSKSALDSEDEDSDVAGPMRLMLPEPHAATRKGRLIVVTRIACFNRDFSEMPDRLGRKWISASNGRCDGSADGSLDSRRFELRDFRERLDVESASPAEGMDSRRREEESGEGGLDLVLMAPFALRKRFGGGARAPSAPPSSDSSSS</sequence>
<dbReference type="PANTHER" id="PTHR45848:SF4">
    <property type="entry name" value="DUAL SPECIFICITY PROTEIN PHOSPHATASE 12"/>
    <property type="match status" value="1"/>
</dbReference>
<name>A0A4Z0A5Q5_9AGAM</name>
<accession>A0A4Z0A5Q5</accession>
<dbReference type="SMART" id="SM00195">
    <property type="entry name" value="DSPc"/>
    <property type="match status" value="1"/>
</dbReference>
<dbReference type="EC" id="3.1.3.48" evidence="2"/>
<evidence type="ECO:0000256" key="3">
    <source>
        <dbReference type="ARBA" id="ARBA00022801"/>
    </source>
</evidence>
<dbReference type="AlphaFoldDB" id="A0A4Z0A5Q5"/>
<proteinExistence type="inferred from homology"/>
<evidence type="ECO:0000313" key="8">
    <source>
        <dbReference type="Proteomes" id="UP000298061"/>
    </source>
</evidence>
<dbReference type="Proteomes" id="UP000298061">
    <property type="component" value="Unassembled WGS sequence"/>
</dbReference>
<dbReference type="InterPro" id="IPR020422">
    <property type="entry name" value="TYR_PHOSPHATASE_DUAL_dom"/>
</dbReference>
<evidence type="ECO:0000256" key="5">
    <source>
        <dbReference type="SAM" id="MobiDB-lite"/>
    </source>
</evidence>
<dbReference type="GO" id="GO:0004725">
    <property type="term" value="F:protein tyrosine phosphatase activity"/>
    <property type="evidence" value="ECO:0007669"/>
    <property type="project" value="UniProtKB-EC"/>
</dbReference>
<dbReference type="SUPFAM" id="SSF52799">
    <property type="entry name" value="(Phosphotyrosine protein) phosphatases II"/>
    <property type="match status" value="1"/>
</dbReference>
<dbReference type="OrthoDB" id="2017893at2759"/>
<reference evidence="7 8" key="1">
    <citation type="submission" date="2019-02" db="EMBL/GenBank/DDBJ databases">
        <title>Genome sequencing of the rare red list fungi Hericium alpestre (H. flagellum).</title>
        <authorList>
            <person name="Buettner E."/>
            <person name="Kellner H."/>
        </authorList>
    </citation>
    <scope>NUCLEOTIDE SEQUENCE [LARGE SCALE GENOMIC DNA]</scope>
    <source>
        <strain evidence="7 8">DSM 108284</strain>
    </source>
</reference>
<feature type="domain" description="Tyrosine specific protein phosphatases" evidence="6">
    <location>
        <begin position="28"/>
        <end position="89"/>
    </location>
</feature>
<comment type="similarity">
    <text evidence="1">Belongs to the protein-tyrosine phosphatase family. Non-receptor class dual specificity subfamily.</text>
</comment>
<feature type="region of interest" description="Disordered" evidence="5">
    <location>
        <begin position="264"/>
        <end position="313"/>
    </location>
</feature>
<comment type="caution">
    <text evidence="7">The sequence shown here is derived from an EMBL/GenBank/DDBJ whole genome shotgun (WGS) entry which is preliminary data.</text>
</comment>
<feature type="compositionally biased region" description="Basic and acidic residues" evidence="5">
    <location>
        <begin position="275"/>
        <end position="301"/>
    </location>
</feature>
<dbReference type="PROSITE" id="PS50056">
    <property type="entry name" value="TYR_PHOSPHATASE_2"/>
    <property type="match status" value="1"/>
</dbReference>
<feature type="compositionally biased region" description="Polar residues" evidence="5">
    <location>
        <begin position="211"/>
        <end position="227"/>
    </location>
</feature>
<dbReference type="InterPro" id="IPR029021">
    <property type="entry name" value="Prot-tyrosine_phosphatase-like"/>
</dbReference>
<gene>
    <name evidence="7" type="ORF">EWM64_g2347</name>
</gene>
<evidence type="ECO:0000313" key="7">
    <source>
        <dbReference type="EMBL" id="TFY81663.1"/>
    </source>
</evidence>
<protein>
    <recommendedName>
        <fullName evidence="2">protein-tyrosine-phosphatase</fullName>
        <ecNumber evidence="2">3.1.3.48</ecNumber>
    </recommendedName>
</protein>
<feature type="region of interest" description="Disordered" evidence="5">
    <location>
        <begin position="135"/>
        <end position="163"/>
    </location>
</feature>
<feature type="region of interest" description="Disordered" evidence="5">
    <location>
        <begin position="179"/>
        <end position="247"/>
    </location>
</feature>
<dbReference type="EMBL" id="SFCI01000186">
    <property type="protein sequence ID" value="TFY81663.1"/>
    <property type="molecule type" value="Genomic_DNA"/>
</dbReference>
<keyword evidence="4" id="KW-0904">Protein phosphatase</keyword>
<dbReference type="Gene3D" id="3.90.190.10">
    <property type="entry name" value="Protein tyrosine phosphatase superfamily"/>
    <property type="match status" value="1"/>
</dbReference>
<organism evidence="7 8">
    <name type="scientific">Hericium alpestre</name>
    <dbReference type="NCBI Taxonomy" id="135208"/>
    <lineage>
        <taxon>Eukaryota</taxon>
        <taxon>Fungi</taxon>
        <taxon>Dikarya</taxon>
        <taxon>Basidiomycota</taxon>
        <taxon>Agaricomycotina</taxon>
        <taxon>Agaricomycetes</taxon>
        <taxon>Russulales</taxon>
        <taxon>Hericiaceae</taxon>
        <taxon>Hericium</taxon>
    </lineage>
</organism>
<evidence type="ECO:0000256" key="1">
    <source>
        <dbReference type="ARBA" id="ARBA00008601"/>
    </source>
</evidence>
<evidence type="ECO:0000256" key="2">
    <source>
        <dbReference type="ARBA" id="ARBA00013064"/>
    </source>
</evidence>
<evidence type="ECO:0000259" key="6">
    <source>
        <dbReference type="PROSITE" id="PS50056"/>
    </source>
</evidence>
<evidence type="ECO:0000256" key="4">
    <source>
        <dbReference type="ARBA" id="ARBA00022912"/>
    </source>
</evidence>
<dbReference type="PANTHER" id="PTHR45848">
    <property type="entry name" value="DUAL SPECIFICITY PROTEIN PHOSPHATASE 12 FAMILY MEMBER"/>
    <property type="match status" value="1"/>
</dbReference>
<dbReference type="InterPro" id="IPR000387">
    <property type="entry name" value="Tyr_Pase_dom"/>
</dbReference>